<dbReference type="Proteomes" id="UP000605970">
    <property type="component" value="Unassembled WGS sequence"/>
</dbReference>
<comment type="caution">
    <text evidence="2">The sequence shown here is derived from an EMBL/GenBank/DDBJ whole genome shotgun (WGS) entry which is preliminary data.</text>
</comment>
<evidence type="ECO:0000313" key="2">
    <source>
        <dbReference type="EMBL" id="KAF7636762.1"/>
    </source>
</evidence>
<reference evidence="2" key="1">
    <citation type="journal article" date="2020" name="Ecol. Evol.">
        <title>Genome structure and content of the rice root-knot nematode (Meloidogyne graminicola).</title>
        <authorList>
            <person name="Phan N.T."/>
            <person name="Danchin E.G.J."/>
            <person name="Klopp C."/>
            <person name="Perfus-Barbeoch L."/>
            <person name="Kozlowski D.K."/>
            <person name="Koutsovoulos G.D."/>
            <person name="Lopez-Roques C."/>
            <person name="Bouchez O."/>
            <person name="Zahm M."/>
            <person name="Besnard G."/>
            <person name="Bellafiore S."/>
        </authorList>
    </citation>
    <scope>NUCLEOTIDE SEQUENCE</scope>
    <source>
        <strain evidence="2">VN-18</strain>
    </source>
</reference>
<protein>
    <submittedName>
        <fullName evidence="2">Uncharacterized protein</fullName>
    </submittedName>
</protein>
<keyword evidence="1" id="KW-0732">Signal</keyword>
<sequence>MAKIIYLFFLNILYLINETNGETCIGNVNAACNVGKQNCCLPKLQCCQFGLPCEEGKCCIRNGQEATTDDDFLNDY</sequence>
<keyword evidence="3" id="KW-1185">Reference proteome</keyword>
<organism evidence="2 3">
    <name type="scientific">Meloidogyne graminicola</name>
    <dbReference type="NCBI Taxonomy" id="189291"/>
    <lineage>
        <taxon>Eukaryota</taxon>
        <taxon>Metazoa</taxon>
        <taxon>Ecdysozoa</taxon>
        <taxon>Nematoda</taxon>
        <taxon>Chromadorea</taxon>
        <taxon>Rhabditida</taxon>
        <taxon>Tylenchina</taxon>
        <taxon>Tylenchomorpha</taxon>
        <taxon>Tylenchoidea</taxon>
        <taxon>Meloidogynidae</taxon>
        <taxon>Meloidogyninae</taxon>
        <taxon>Meloidogyne</taxon>
    </lineage>
</organism>
<feature type="chain" id="PRO_5035808799" evidence="1">
    <location>
        <begin position="22"/>
        <end position="76"/>
    </location>
</feature>
<proteinExistence type="predicted"/>
<evidence type="ECO:0000313" key="3">
    <source>
        <dbReference type="Proteomes" id="UP000605970"/>
    </source>
</evidence>
<accession>A0A8S9ZSV2</accession>
<dbReference type="EMBL" id="JABEBT010000026">
    <property type="protein sequence ID" value="KAF7636762.1"/>
    <property type="molecule type" value="Genomic_DNA"/>
</dbReference>
<name>A0A8S9ZSV2_9BILA</name>
<gene>
    <name evidence="2" type="ORF">Mgra_00003708</name>
</gene>
<evidence type="ECO:0000256" key="1">
    <source>
        <dbReference type="SAM" id="SignalP"/>
    </source>
</evidence>
<feature type="signal peptide" evidence="1">
    <location>
        <begin position="1"/>
        <end position="21"/>
    </location>
</feature>
<dbReference type="AlphaFoldDB" id="A0A8S9ZSV2"/>
<dbReference type="OrthoDB" id="10433195at2759"/>